<organism evidence="1 2">
    <name type="scientific">Candidatus Nitrosotalea okcheonensis</name>
    <dbReference type="NCBI Taxonomy" id="1903276"/>
    <lineage>
        <taxon>Archaea</taxon>
        <taxon>Nitrososphaerota</taxon>
        <taxon>Nitrososphaeria</taxon>
        <taxon>Nitrosotaleales</taxon>
        <taxon>Nitrosotaleaceae</taxon>
        <taxon>Nitrosotalea</taxon>
    </lineage>
</organism>
<dbReference type="OrthoDB" id="6979at2157"/>
<dbReference type="RefSeq" id="WP_157926554.1">
    <property type="nucleotide sequence ID" value="NZ_LT841358.1"/>
</dbReference>
<dbReference type="Gene3D" id="2.60.40.1930">
    <property type="match status" value="1"/>
</dbReference>
<accession>A0A2H1FCB5</accession>
<protein>
    <submittedName>
        <fullName evidence="1">Uncharacterized protein</fullName>
    </submittedName>
</protein>
<reference evidence="2" key="1">
    <citation type="submission" date="2017-03" db="EMBL/GenBank/DDBJ databases">
        <authorList>
            <person name="Herbold C."/>
        </authorList>
    </citation>
    <scope>NUCLEOTIDE SEQUENCE [LARGE SCALE GENOMIC DNA]</scope>
</reference>
<sequence>MPNKIMINLDKAMYSEGEYVKIKLDYETLSPKQTMHLVIFDPSEKEVFSEDQYMNSQKGLYSNVLRFDTKQWRTAGRYKVAAWDQEGTRKEVFFQFKTKA</sequence>
<keyword evidence="2" id="KW-1185">Reference proteome</keyword>
<gene>
    <name evidence="1" type="ORF">NCS_10212</name>
</gene>
<dbReference type="EMBL" id="LT841358">
    <property type="protein sequence ID" value="SMH70405.1"/>
    <property type="molecule type" value="Genomic_DNA"/>
</dbReference>
<dbReference type="AlphaFoldDB" id="A0A2H1FCB5"/>
<dbReference type="Proteomes" id="UP000230607">
    <property type="component" value="Chromosome 1"/>
</dbReference>
<evidence type="ECO:0000313" key="2">
    <source>
        <dbReference type="Proteomes" id="UP000230607"/>
    </source>
</evidence>
<evidence type="ECO:0000313" key="1">
    <source>
        <dbReference type="EMBL" id="SMH70405.1"/>
    </source>
</evidence>
<proteinExistence type="predicted"/>
<name>A0A2H1FCB5_9ARCH</name>